<keyword evidence="2" id="KW-1133">Transmembrane helix</keyword>
<evidence type="ECO:0000313" key="3">
    <source>
        <dbReference type="EMBL" id="GGN19874.1"/>
    </source>
</evidence>
<protein>
    <recommendedName>
        <fullName evidence="5">PASTA domain-containing protein</fullName>
    </recommendedName>
</protein>
<comment type="caution">
    <text evidence="3">The sequence shown here is derived from an EMBL/GenBank/DDBJ whole genome shotgun (WGS) entry which is preliminary data.</text>
</comment>
<organism evidence="3 4">
    <name type="scientific">Lentzea pudingi</name>
    <dbReference type="NCBI Taxonomy" id="1789439"/>
    <lineage>
        <taxon>Bacteria</taxon>
        <taxon>Bacillati</taxon>
        <taxon>Actinomycetota</taxon>
        <taxon>Actinomycetes</taxon>
        <taxon>Pseudonocardiales</taxon>
        <taxon>Pseudonocardiaceae</taxon>
        <taxon>Lentzea</taxon>
    </lineage>
</organism>
<dbReference type="EMBL" id="BMNC01000015">
    <property type="protein sequence ID" value="GGN19874.1"/>
    <property type="molecule type" value="Genomic_DNA"/>
</dbReference>
<name>A0ABQ2IQN1_9PSEU</name>
<evidence type="ECO:0000256" key="1">
    <source>
        <dbReference type="SAM" id="MobiDB-lite"/>
    </source>
</evidence>
<evidence type="ECO:0000313" key="4">
    <source>
        <dbReference type="Proteomes" id="UP000597656"/>
    </source>
</evidence>
<evidence type="ECO:0000256" key="2">
    <source>
        <dbReference type="SAM" id="Phobius"/>
    </source>
</evidence>
<proteinExistence type="predicted"/>
<feature type="transmembrane region" description="Helical" evidence="2">
    <location>
        <begin position="32"/>
        <end position="52"/>
    </location>
</feature>
<accession>A0ABQ2IQN1</accession>
<feature type="compositionally biased region" description="Basic residues" evidence="1">
    <location>
        <begin position="1"/>
        <end position="12"/>
    </location>
</feature>
<sequence length="422" mass="45532">MSAKQNKKRKRQTSQQPAPPSKQGFLRRHSTAAGTVGGIAGVASLIIALIALNPSIRSTSLAEEANKQAQNADLSIIKLDLTSTVELSEETIFNGAPADTSKNQNIQVSAAKITLHNQGAQPALIKETKVQVLDYWAPEGCHGAGPSRTSVLYDFTVPGDIKRSQLPLPLPSKKEDFEVAGQANDQLAITVGEEYVGEAGWPGIVSASAELVSIDGNVLKSDPFTLMNLNAVDRVIHLVKEGLGFGLDRSECIQKNIKLLEEAIDAPGDHSPSIDLLLSRLREIGYTSTSAPIISSAPEPTPPVPSVPLGEGIWVAQLGTYSVGKVTEAQMLDIVGKLEQKTGTKITRVRSSAYGSLNPGYWFLYHEGERFKDGYGPLAFCISRGISDENECVGRYLSRSEDDKKYTCKFSTPQNSPNCIRR</sequence>
<keyword evidence="4" id="KW-1185">Reference proteome</keyword>
<feature type="region of interest" description="Disordered" evidence="1">
    <location>
        <begin position="1"/>
        <end position="26"/>
    </location>
</feature>
<evidence type="ECO:0008006" key="5">
    <source>
        <dbReference type="Google" id="ProtNLM"/>
    </source>
</evidence>
<keyword evidence="2" id="KW-0812">Transmembrane</keyword>
<dbReference type="Proteomes" id="UP000597656">
    <property type="component" value="Unassembled WGS sequence"/>
</dbReference>
<keyword evidence="2" id="KW-0472">Membrane</keyword>
<dbReference type="RefSeq" id="WP_189159267.1">
    <property type="nucleotide sequence ID" value="NZ_BMNC01000015.1"/>
</dbReference>
<reference evidence="4" key="1">
    <citation type="journal article" date="2019" name="Int. J. Syst. Evol. Microbiol.">
        <title>The Global Catalogue of Microorganisms (GCM) 10K type strain sequencing project: providing services to taxonomists for standard genome sequencing and annotation.</title>
        <authorList>
            <consortium name="The Broad Institute Genomics Platform"/>
            <consortium name="The Broad Institute Genome Sequencing Center for Infectious Disease"/>
            <person name="Wu L."/>
            <person name="Ma J."/>
        </authorList>
    </citation>
    <scope>NUCLEOTIDE SEQUENCE [LARGE SCALE GENOMIC DNA]</scope>
    <source>
        <strain evidence="4">CGMCC 4.7319</strain>
    </source>
</reference>
<gene>
    <name evidence="3" type="ORF">GCM10011609_71190</name>
</gene>